<feature type="compositionally biased region" description="Low complexity" evidence="1">
    <location>
        <begin position="555"/>
        <end position="567"/>
    </location>
</feature>
<sequence>MAGPANDPSSQSAIERFRDTYNQPAANGNDGYFKVPNRTPPPPPPFSPPKPQKIVENSYSREQRFGQGFTSGRSLKDNPGFRNPISANQGNLPTSGGGQSLAPQAPITRAGGAAGFASGIGQNVVQGVAQQGPNYLNPSNPNGIFAPDPRYVAAKKSWERQSSLPPGFSMGPKGSTPNPLSPDFWNPLNPISPFNERSPFHPFDVFGKEDMWEGHRRGDNYYPDEQMGPQQNFKEMGPLSPNSVRAPNATGNAPRNTNLPPWLDPFKDTSKTGESIPENSGKPNAESKRWFPRPTLIRVWSPNNGRYVTIGALSYSVTEVPKHLYSGPPPVLSARNSNFTYLRDGKDGYTIEWTYVKSTNPVEIGTGSIVIEPWTLQNLGPNPAETTPNPGVPENRIPETNQPFFPPLPKYLDDVAQPYPPTILDPNDFRSPKNQPLSPMFPPELAPIPKPLDPLQKPETPLAPGTQPTKPPEDDTVPKVPPLPFNPLQSPAPPNPIQDPPPFEPGPVNPNQRLNDRGIFPATKATITPTVSGSPLSPDVEIGGDPVRLVPPSPKITKPPTTTAPETPEQKKKDEERTLPFPLLPPIFPKPTGPTGTIDPQTADDITKSKNPPPPPVGTKPKCQDGCMAGLETGQQSILDKLNGNGNGLNVGLNAAELGLLNTINNKMGEQLIGGLAGKLTRFSKWMQFDRIMNVFILIGVLHNAAMLSRSAAETIGELTSQALTVIGIKGDDNQPIDVNEIIGKQANVFMSSILGETVWNGTKESWQKANRIISTASNIISTVRSIADSTRDVMEWTAENTGKIGNALKRWRVVGENAYKWMPERVTAQGKWHRSIDKAVEGIQSVEDAASSLAGAVGNVRSIQEDFTEVKEQKANFDKALKEATPKSGTENDATKAKATAEKAASASPVLAVTDRAKGDAP</sequence>
<feature type="compositionally biased region" description="Pro residues" evidence="1">
    <location>
        <begin position="439"/>
        <end position="452"/>
    </location>
</feature>
<name>A0A2T1D6E9_9CYAN</name>
<keyword evidence="3" id="KW-1185">Reference proteome</keyword>
<feature type="compositionally biased region" description="Polar residues" evidence="1">
    <location>
        <begin position="246"/>
        <end position="259"/>
    </location>
</feature>
<dbReference type="OrthoDB" id="531469at2"/>
<dbReference type="EMBL" id="PVWG01000048">
    <property type="protein sequence ID" value="PSB16049.1"/>
    <property type="molecule type" value="Genomic_DNA"/>
</dbReference>
<evidence type="ECO:0000313" key="2">
    <source>
        <dbReference type="EMBL" id="PSB16049.1"/>
    </source>
</evidence>
<feature type="compositionally biased region" description="Pro residues" evidence="1">
    <location>
        <begin position="582"/>
        <end position="592"/>
    </location>
</feature>
<feature type="region of interest" description="Disordered" evidence="1">
    <location>
        <begin position="879"/>
        <end position="923"/>
    </location>
</feature>
<protein>
    <submittedName>
        <fullName evidence="2">Uncharacterized protein</fullName>
    </submittedName>
</protein>
<feature type="compositionally biased region" description="Basic and acidic residues" evidence="1">
    <location>
        <begin position="568"/>
        <end position="578"/>
    </location>
</feature>
<dbReference type="RefSeq" id="WP_073071482.1">
    <property type="nucleotide sequence ID" value="NZ_MPPI01000011.1"/>
</dbReference>
<accession>A0A2T1D6E9</accession>
<reference evidence="2 3" key="2">
    <citation type="submission" date="2018-03" db="EMBL/GenBank/DDBJ databases">
        <title>The ancient ancestry and fast evolution of plastids.</title>
        <authorList>
            <person name="Moore K.R."/>
            <person name="Magnabosco C."/>
            <person name="Momper L."/>
            <person name="Gold D.A."/>
            <person name="Bosak T."/>
            <person name="Fournier G.P."/>
        </authorList>
    </citation>
    <scope>NUCLEOTIDE SEQUENCE [LARGE SCALE GENOMIC DNA]</scope>
    <source>
        <strain evidence="2 3">ULC007</strain>
    </source>
</reference>
<gene>
    <name evidence="2" type="ORF">C7B65_22760</name>
</gene>
<feature type="compositionally biased region" description="Polar residues" evidence="1">
    <location>
        <begin position="525"/>
        <end position="535"/>
    </location>
</feature>
<feature type="compositionally biased region" description="Pro residues" evidence="1">
    <location>
        <begin position="38"/>
        <end position="51"/>
    </location>
</feature>
<dbReference type="AlphaFoldDB" id="A0A2T1D6E9"/>
<feature type="compositionally biased region" description="Pro residues" evidence="1">
    <location>
        <begin position="479"/>
        <end position="508"/>
    </location>
</feature>
<comment type="caution">
    <text evidence="2">The sequence shown here is derived from an EMBL/GenBank/DDBJ whole genome shotgun (WGS) entry which is preliminary data.</text>
</comment>
<feature type="region of interest" description="Disordered" evidence="1">
    <location>
        <begin position="416"/>
        <end position="621"/>
    </location>
</feature>
<feature type="region of interest" description="Disordered" evidence="1">
    <location>
        <begin position="246"/>
        <end position="288"/>
    </location>
</feature>
<evidence type="ECO:0000313" key="3">
    <source>
        <dbReference type="Proteomes" id="UP000238634"/>
    </source>
</evidence>
<dbReference type="STRING" id="1920490.GCA_001895925_04588"/>
<dbReference type="Proteomes" id="UP000238634">
    <property type="component" value="Unassembled WGS sequence"/>
</dbReference>
<evidence type="ECO:0000256" key="1">
    <source>
        <dbReference type="SAM" id="MobiDB-lite"/>
    </source>
</evidence>
<proteinExistence type="predicted"/>
<feature type="compositionally biased region" description="Polar residues" evidence="1">
    <location>
        <begin position="85"/>
        <end position="94"/>
    </location>
</feature>
<feature type="region of interest" description="Disordered" evidence="1">
    <location>
        <begin position="1"/>
        <end position="106"/>
    </location>
</feature>
<reference evidence="2 3" key="1">
    <citation type="submission" date="2018-02" db="EMBL/GenBank/DDBJ databases">
        <authorList>
            <person name="Cohen D.B."/>
            <person name="Kent A.D."/>
        </authorList>
    </citation>
    <scope>NUCLEOTIDE SEQUENCE [LARGE SCALE GENOMIC DNA]</scope>
    <source>
        <strain evidence="2 3">ULC007</strain>
    </source>
</reference>
<organism evidence="2 3">
    <name type="scientific">Phormidesmis priestleyi ULC007</name>
    <dbReference type="NCBI Taxonomy" id="1920490"/>
    <lineage>
        <taxon>Bacteria</taxon>
        <taxon>Bacillati</taxon>
        <taxon>Cyanobacteriota</taxon>
        <taxon>Cyanophyceae</taxon>
        <taxon>Leptolyngbyales</taxon>
        <taxon>Leptolyngbyaceae</taxon>
        <taxon>Phormidesmis</taxon>
    </lineage>
</organism>